<keyword evidence="2" id="KW-0732">Signal</keyword>
<feature type="compositionally biased region" description="Polar residues" evidence="1">
    <location>
        <begin position="118"/>
        <end position="130"/>
    </location>
</feature>
<accession>A0ABS7NCJ6</accession>
<organism evidence="3 4">
    <name type="scientific">Leisingera daeponensis</name>
    <dbReference type="NCBI Taxonomy" id="405746"/>
    <lineage>
        <taxon>Bacteria</taxon>
        <taxon>Pseudomonadati</taxon>
        <taxon>Pseudomonadota</taxon>
        <taxon>Alphaproteobacteria</taxon>
        <taxon>Rhodobacterales</taxon>
        <taxon>Roseobacteraceae</taxon>
        <taxon>Leisingera</taxon>
    </lineage>
</organism>
<comment type="caution">
    <text evidence="3">The sequence shown here is derived from an EMBL/GenBank/DDBJ whole genome shotgun (WGS) entry which is preliminary data.</text>
</comment>
<feature type="chain" id="PRO_5045758031" evidence="2">
    <location>
        <begin position="18"/>
        <end position="259"/>
    </location>
</feature>
<evidence type="ECO:0000256" key="1">
    <source>
        <dbReference type="SAM" id="MobiDB-lite"/>
    </source>
</evidence>
<evidence type="ECO:0000313" key="3">
    <source>
        <dbReference type="EMBL" id="MBY6138893.1"/>
    </source>
</evidence>
<dbReference type="Proteomes" id="UP000766629">
    <property type="component" value="Unassembled WGS sequence"/>
</dbReference>
<gene>
    <name evidence="3" type="ORF">KUV26_05530</name>
</gene>
<name>A0ABS7NCJ6_9RHOB</name>
<proteinExistence type="predicted"/>
<dbReference type="EMBL" id="JAHVJA010000002">
    <property type="protein sequence ID" value="MBY6138893.1"/>
    <property type="molecule type" value="Genomic_DNA"/>
</dbReference>
<keyword evidence="4" id="KW-1185">Reference proteome</keyword>
<feature type="region of interest" description="Disordered" evidence="1">
    <location>
        <begin position="110"/>
        <end position="133"/>
    </location>
</feature>
<feature type="region of interest" description="Disordered" evidence="1">
    <location>
        <begin position="39"/>
        <end position="64"/>
    </location>
</feature>
<dbReference type="RefSeq" id="WP_222507629.1">
    <property type="nucleotide sequence ID" value="NZ_JAHVJA010000002.1"/>
</dbReference>
<feature type="region of interest" description="Disordered" evidence="1">
    <location>
        <begin position="155"/>
        <end position="174"/>
    </location>
</feature>
<dbReference type="PROSITE" id="PS51257">
    <property type="entry name" value="PROKAR_LIPOPROTEIN"/>
    <property type="match status" value="1"/>
</dbReference>
<reference evidence="3 4" key="1">
    <citation type="submission" date="2021-06" db="EMBL/GenBank/DDBJ databases">
        <title>50 bacteria genomes isolated from Dapeng, Shenzhen, China.</title>
        <authorList>
            <person name="Zheng W."/>
            <person name="Yu S."/>
            <person name="Huang Y."/>
        </authorList>
    </citation>
    <scope>NUCLEOTIDE SEQUENCE [LARGE SCALE GENOMIC DNA]</scope>
    <source>
        <strain evidence="3 4">DP1N14-2</strain>
    </source>
</reference>
<evidence type="ECO:0000256" key="2">
    <source>
        <dbReference type="SAM" id="SignalP"/>
    </source>
</evidence>
<protein>
    <submittedName>
        <fullName evidence="3">Excalibur calcium-binding domain-containing protein</fullName>
    </submittedName>
</protein>
<sequence length="259" mass="26470">MRAFASYAAAGSLLVMAACSPQVPDSAAGVGIDGDPFAPPPAAGTTINGDPLVPPARVSTEPVSYPAPAAARSAASTATAGAFSTAAAASSDADIARQTEAALAASRADAGAAPVDASPSNQAPQMTGNADISDENDFEAVSSRQSIESDAARLQRQRSQYQMVQPTAVPERSVDTGPNIVKYALSTSNPKGVRLYTRAGINLQARSARNCAEFASPDQAQTAFLESGGPERDRKALDPDGDGFACGWDPAPYRLAVQN</sequence>
<evidence type="ECO:0000313" key="4">
    <source>
        <dbReference type="Proteomes" id="UP000766629"/>
    </source>
</evidence>
<feature type="signal peptide" evidence="2">
    <location>
        <begin position="1"/>
        <end position="17"/>
    </location>
</feature>